<proteinExistence type="predicted"/>
<evidence type="ECO:0000313" key="2">
    <source>
        <dbReference type="Proteomes" id="UP000017148"/>
    </source>
</evidence>
<protein>
    <submittedName>
        <fullName evidence="1">Uncharacterized protein</fullName>
    </submittedName>
</protein>
<evidence type="ECO:0000313" key="1">
    <source>
        <dbReference type="EMBL" id="ERP31799.1"/>
    </source>
</evidence>
<dbReference type="Proteomes" id="UP000017148">
    <property type="component" value="Unassembled WGS sequence"/>
</dbReference>
<dbReference type="RefSeq" id="WP_022636718.1">
    <property type="nucleotide sequence ID" value="NZ_ASJR01000009.1"/>
</dbReference>
<keyword evidence="2" id="KW-1185">Reference proteome</keyword>
<reference evidence="1 2" key="1">
    <citation type="journal article" date="2013" name="Environ. Microbiol.">
        <title>Genome analysis of Chitinivibrio alkaliphilus gen. nov., sp. nov., a novel extremely haloalkaliphilic anaerobic chitinolytic bacterium from the candidate phylum Termite Group 3.</title>
        <authorList>
            <person name="Sorokin D.Y."/>
            <person name="Gumerov V.M."/>
            <person name="Rakitin A.L."/>
            <person name="Beletsky A.V."/>
            <person name="Damste J.S."/>
            <person name="Muyzer G."/>
            <person name="Mardanov A.V."/>
            <person name="Ravin N.V."/>
        </authorList>
    </citation>
    <scope>NUCLEOTIDE SEQUENCE [LARGE SCALE GENOMIC DNA]</scope>
    <source>
        <strain evidence="1 2">ACht1</strain>
    </source>
</reference>
<dbReference type="EMBL" id="ASJR01000009">
    <property type="protein sequence ID" value="ERP31799.1"/>
    <property type="molecule type" value="Genomic_DNA"/>
</dbReference>
<dbReference type="AlphaFoldDB" id="U7D5J4"/>
<comment type="caution">
    <text evidence="1">The sequence shown here is derived from an EMBL/GenBank/DDBJ whole genome shotgun (WGS) entry which is preliminary data.</text>
</comment>
<accession>U7D5J4</accession>
<sequence>MQLPKNRRKQKRREKRCQYVDKDGNVCGKLFFGIHISKYCEEHRKDKYRIRKRTAPEDINKKNQTIKHSYTEVMTMESTCALHGCNEKFEIKIFPRQYVYPKYCTKHRSEYRRVRHLKNIGREDLIEDMKAGGETTEIDMSDEFDV</sequence>
<name>U7D5J4_9BACT</name>
<organism evidence="1 2">
    <name type="scientific">Chitinivibrio alkaliphilus ACht1</name>
    <dbReference type="NCBI Taxonomy" id="1313304"/>
    <lineage>
        <taxon>Bacteria</taxon>
        <taxon>Pseudomonadati</taxon>
        <taxon>Fibrobacterota</taxon>
        <taxon>Chitinivibrionia</taxon>
        <taxon>Chitinivibrionales</taxon>
        <taxon>Chitinivibrionaceae</taxon>
        <taxon>Chitinivibrio</taxon>
    </lineage>
</organism>
<gene>
    <name evidence="1" type="ORF">CALK_1245</name>
</gene>
<dbReference type="OrthoDB" id="9791144at2"/>